<evidence type="ECO:0000313" key="3">
    <source>
        <dbReference type="Proteomes" id="UP001501468"/>
    </source>
</evidence>
<proteinExistence type="predicted"/>
<feature type="region of interest" description="Disordered" evidence="1">
    <location>
        <begin position="92"/>
        <end position="115"/>
    </location>
</feature>
<dbReference type="EMBL" id="BAABDC010000001">
    <property type="protein sequence ID" value="GAA3692309.1"/>
    <property type="molecule type" value="Genomic_DNA"/>
</dbReference>
<accession>A0ABP7CPX8</accession>
<evidence type="ECO:0000313" key="2">
    <source>
        <dbReference type="EMBL" id="GAA3692309.1"/>
    </source>
</evidence>
<gene>
    <name evidence="2" type="ORF">GCM10022399_05590</name>
</gene>
<evidence type="ECO:0000256" key="1">
    <source>
        <dbReference type="SAM" id="MobiDB-lite"/>
    </source>
</evidence>
<sequence length="133" mass="13824">MAEQHCAARHSRQPFMHAQRTPEAQTPHRRPHDGGAMDTTARPGHAPSTLRSTLRRGLGAAGAAVAVAFVGTAAPGAGQAHAAGVAGGLTPVRTASQTAPPPHRHHASHPANLPAATTTAYRYSFRDGQLIRL</sequence>
<name>A0ABP7CPX8_9MICO</name>
<feature type="region of interest" description="Disordered" evidence="1">
    <location>
        <begin position="1"/>
        <end position="50"/>
    </location>
</feature>
<comment type="caution">
    <text evidence="2">The sequence shown here is derived from an EMBL/GenBank/DDBJ whole genome shotgun (WGS) entry which is preliminary data.</text>
</comment>
<dbReference type="Proteomes" id="UP001501468">
    <property type="component" value="Unassembled WGS sequence"/>
</dbReference>
<reference evidence="3" key="1">
    <citation type="journal article" date="2019" name="Int. J. Syst. Evol. Microbiol.">
        <title>The Global Catalogue of Microorganisms (GCM) 10K type strain sequencing project: providing services to taxonomists for standard genome sequencing and annotation.</title>
        <authorList>
            <consortium name="The Broad Institute Genomics Platform"/>
            <consortium name="The Broad Institute Genome Sequencing Center for Infectious Disease"/>
            <person name="Wu L."/>
            <person name="Ma J."/>
        </authorList>
    </citation>
    <scope>NUCLEOTIDE SEQUENCE [LARGE SCALE GENOMIC DNA]</scope>
    <source>
        <strain evidence="3">JCM 17125</strain>
    </source>
</reference>
<keyword evidence="3" id="KW-1185">Reference proteome</keyword>
<organism evidence="2 3">
    <name type="scientific">Terrabacter ginsenosidimutans</name>
    <dbReference type="NCBI Taxonomy" id="490575"/>
    <lineage>
        <taxon>Bacteria</taxon>
        <taxon>Bacillati</taxon>
        <taxon>Actinomycetota</taxon>
        <taxon>Actinomycetes</taxon>
        <taxon>Micrococcales</taxon>
        <taxon>Intrasporangiaceae</taxon>
        <taxon>Terrabacter</taxon>
    </lineage>
</organism>
<protein>
    <submittedName>
        <fullName evidence="2">Uncharacterized protein</fullName>
    </submittedName>
</protein>